<evidence type="ECO:0000313" key="2">
    <source>
        <dbReference type="EMBL" id="KZT53610.1"/>
    </source>
</evidence>
<organism evidence="2 3">
    <name type="scientific">Calocera cornea HHB12733</name>
    <dbReference type="NCBI Taxonomy" id="1353952"/>
    <lineage>
        <taxon>Eukaryota</taxon>
        <taxon>Fungi</taxon>
        <taxon>Dikarya</taxon>
        <taxon>Basidiomycota</taxon>
        <taxon>Agaricomycotina</taxon>
        <taxon>Dacrymycetes</taxon>
        <taxon>Dacrymycetales</taxon>
        <taxon>Dacrymycetaceae</taxon>
        <taxon>Calocera</taxon>
    </lineage>
</organism>
<dbReference type="PANTHER" id="PTHR37844:SF2">
    <property type="entry name" value="SER_THR PROTEIN PHOSPHATASE SUPERFAMILY (AFU_ORTHOLOGUE AFUA_1G14840)"/>
    <property type="match status" value="1"/>
</dbReference>
<reference evidence="2 3" key="1">
    <citation type="journal article" date="2016" name="Mol. Biol. Evol.">
        <title>Comparative Genomics of Early-Diverging Mushroom-Forming Fungi Provides Insights into the Origins of Lignocellulose Decay Capabilities.</title>
        <authorList>
            <person name="Nagy L.G."/>
            <person name="Riley R."/>
            <person name="Tritt A."/>
            <person name="Adam C."/>
            <person name="Daum C."/>
            <person name="Floudas D."/>
            <person name="Sun H."/>
            <person name="Yadav J.S."/>
            <person name="Pangilinan J."/>
            <person name="Larsson K.H."/>
            <person name="Matsuura K."/>
            <person name="Barry K."/>
            <person name="Labutti K."/>
            <person name="Kuo R."/>
            <person name="Ohm R.A."/>
            <person name="Bhattacharya S.S."/>
            <person name="Shirouzu T."/>
            <person name="Yoshinaga Y."/>
            <person name="Martin F.M."/>
            <person name="Grigoriev I.V."/>
            <person name="Hibbett D.S."/>
        </authorList>
    </citation>
    <scope>NUCLEOTIDE SEQUENCE [LARGE SCALE GENOMIC DNA]</scope>
    <source>
        <strain evidence="2 3">HHB12733</strain>
    </source>
</reference>
<dbReference type="EMBL" id="KV424033">
    <property type="protein sequence ID" value="KZT53610.1"/>
    <property type="molecule type" value="Genomic_DNA"/>
</dbReference>
<dbReference type="SUPFAM" id="SSF56300">
    <property type="entry name" value="Metallo-dependent phosphatases"/>
    <property type="match status" value="1"/>
</dbReference>
<gene>
    <name evidence="2" type="ORF">CALCODRAFT_457799</name>
</gene>
<dbReference type="InterPro" id="IPR029052">
    <property type="entry name" value="Metallo-depent_PP-like"/>
</dbReference>
<name>A0A165DV88_9BASI</name>
<dbReference type="GO" id="GO:0016787">
    <property type="term" value="F:hydrolase activity"/>
    <property type="evidence" value="ECO:0007669"/>
    <property type="project" value="InterPro"/>
</dbReference>
<dbReference type="AlphaFoldDB" id="A0A165DV88"/>
<accession>A0A165DV88</accession>
<dbReference type="OrthoDB" id="550558at2759"/>
<dbReference type="PANTHER" id="PTHR37844">
    <property type="entry name" value="SER/THR PROTEIN PHOSPHATASE SUPERFAMILY (AFU_ORTHOLOGUE AFUA_1G14840)"/>
    <property type="match status" value="1"/>
</dbReference>
<dbReference type="Gene3D" id="3.60.21.10">
    <property type="match status" value="1"/>
</dbReference>
<dbReference type="InParanoid" id="A0A165DV88"/>
<proteinExistence type="predicted"/>
<evidence type="ECO:0000313" key="3">
    <source>
        <dbReference type="Proteomes" id="UP000076842"/>
    </source>
</evidence>
<evidence type="ECO:0000259" key="1">
    <source>
        <dbReference type="Pfam" id="PF00149"/>
    </source>
</evidence>
<feature type="domain" description="Calcineurin-like phosphoesterase" evidence="1">
    <location>
        <begin position="8"/>
        <end position="234"/>
    </location>
</feature>
<dbReference type="InterPro" id="IPR004843">
    <property type="entry name" value="Calcineurin-like_PHP"/>
</dbReference>
<dbReference type="Proteomes" id="UP000076842">
    <property type="component" value="Unassembled WGS sequence"/>
</dbReference>
<dbReference type="Pfam" id="PF00149">
    <property type="entry name" value="Metallophos"/>
    <property type="match status" value="1"/>
</dbReference>
<sequence length="278" mass="30728">MSSAPALRIQLLSDVHLEHDQGPGTSKYAYDFPVVADDLALLGDIGNTKDEELFGWIDLQLTRFKRVFYLAGNHEPYGWSLDESYARLSDYATTRSEPSAGRGAFVYLNRTQYDLSPTLTLLGCTLWSALDPAHTSAIAKISPDFKHTANFDVRAYDSVHRADLAWLQQSIAALRTQEPHRQIVVFTHHAPTFAGAQDPKFDGGFAGSVFSTELTGEEWWAAPPLSMWCFGHTHWTCDFDRGGVRVVSNQRGYPSDGQSGFDPAKVVEIPELGSSAAK</sequence>
<protein>
    <recommendedName>
        <fullName evidence="1">Calcineurin-like phosphoesterase domain-containing protein</fullName>
    </recommendedName>
</protein>
<keyword evidence="3" id="KW-1185">Reference proteome</keyword>